<dbReference type="PANTHER" id="PTHR24276:SF98">
    <property type="entry name" value="FI18310P1-RELATED"/>
    <property type="match status" value="1"/>
</dbReference>
<evidence type="ECO:0000256" key="1">
    <source>
        <dbReference type="ARBA" id="ARBA00007664"/>
    </source>
</evidence>
<evidence type="ECO:0000313" key="10">
    <source>
        <dbReference type="EMBL" id="KAL3386549.1"/>
    </source>
</evidence>
<dbReference type="InterPro" id="IPR043504">
    <property type="entry name" value="Peptidase_S1_PA_chymotrypsin"/>
</dbReference>
<feature type="domain" description="Peptidase S1" evidence="9">
    <location>
        <begin position="30"/>
        <end position="284"/>
    </location>
</feature>
<keyword evidence="3 6" id="KW-0378">Hydrolase</keyword>
<dbReference type="Pfam" id="PF00089">
    <property type="entry name" value="Trypsin"/>
    <property type="match status" value="1"/>
</dbReference>
<accession>A0ABD2W0I2</accession>
<dbReference type="AlphaFoldDB" id="A0ABD2W0I2"/>
<feature type="region of interest" description="Disordered" evidence="7">
    <location>
        <begin position="369"/>
        <end position="498"/>
    </location>
</feature>
<dbReference type="Proteomes" id="UP001627154">
    <property type="component" value="Unassembled WGS sequence"/>
</dbReference>
<proteinExistence type="inferred from homology"/>
<feature type="compositionally biased region" description="Polar residues" evidence="7">
    <location>
        <begin position="375"/>
        <end position="408"/>
    </location>
</feature>
<feature type="region of interest" description="Disordered" evidence="7">
    <location>
        <begin position="307"/>
        <end position="336"/>
    </location>
</feature>
<dbReference type="PANTHER" id="PTHR24276">
    <property type="entry name" value="POLYSERASE-RELATED"/>
    <property type="match status" value="1"/>
</dbReference>
<evidence type="ECO:0000256" key="7">
    <source>
        <dbReference type="SAM" id="MobiDB-lite"/>
    </source>
</evidence>
<dbReference type="InterPro" id="IPR050430">
    <property type="entry name" value="Peptidase_S1"/>
</dbReference>
<feature type="signal peptide" evidence="8">
    <location>
        <begin position="1"/>
        <end position="26"/>
    </location>
</feature>
<evidence type="ECO:0000313" key="11">
    <source>
        <dbReference type="Proteomes" id="UP001627154"/>
    </source>
</evidence>
<keyword evidence="5" id="KW-1015">Disulfide bond</keyword>
<dbReference type="InterPro" id="IPR001254">
    <property type="entry name" value="Trypsin_dom"/>
</dbReference>
<keyword evidence="8" id="KW-0732">Signal</keyword>
<comment type="similarity">
    <text evidence="1">Belongs to the peptidase S1 family.</text>
</comment>
<dbReference type="InterPro" id="IPR033116">
    <property type="entry name" value="TRYPSIN_SER"/>
</dbReference>
<dbReference type="PROSITE" id="PS50240">
    <property type="entry name" value="TRYPSIN_DOM"/>
    <property type="match status" value="1"/>
</dbReference>
<keyword evidence="4 6" id="KW-0720">Serine protease</keyword>
<dbReference type="InterPro" id="IPR009003">
    <property type="entry name" value="Peptidase_S1_PA"/>
</dbReference>
<feature type="chain" id="PRO_5044842226" description="Peptidase S1 domain-containing protein" evidence="8">
    <location>
        <begin position="27"/>
        <end position="498"/>
    </location>
</feature>
<reference evidence="10 11" key="1">
    <citation type="journal article" date="2024" name="bioRxiv">
        <title>A reference genome for Trichogramma kaykai: A tiny desert-dwelling parasitoid wasp with competing sex-ratio distorters.</title>
        <authorList>
            <person name="Culotta J."/>
            <person name="Lindsey A.R."/>
        </authorList>
    </citation>
    <scope>NUCLEOTIDE SEQUENCE [LARGE SCALE GENOMIC DNA]</scope>
    <source>
        <strain evidence="10 11">KSX58</strain>
    </source>
</reference>
<dbReference type="EMBL" id="JBJJXI010000146">
    <property type="protein sequence ID" value="KAL3386549.1"/>
    <property type="molecule type" value="Genomic_DNA"/>
</dbReference>
<dbReference type="PROSITE" id="PS00135">
    <property type="entry name" value="TRYPSIN_SER"/>
    <property type="match status" value="1"/>
</dbReference>
<dbReference type="SMART" id="SM00020">
    <property type="entry name" value="Tryp_SPc"/>
    <property type="match status" value="1"/>
</dbReference>
<gene>
    <name evidence="10" type="ORF">TKK_018047</name>
</gene>
<dbReference type="InterPro" id="IPR001314">
    <property type="entry name" value="Peptidase_S1A"/>
</dbReference>
<evidence type="ECO:0000256" key="5">
    <source>
        <dbReference type="ARBA" id="ARBA00023157"/>
    </source>
</evidence>
<evidence type="ECO:0000259" key="9">
    <source>
        <dbReference type="PROSITE" id="PS50240"/>
    </source>
</evidence>
<dbReference type="CDD" id="cd00190">
    <property type="entry name" value="Tryp_SPc"/>
    <property type="match status" value="1"/>
</dbReference>
<protein>
    <recommendedName>
        <fullName evidence="9">Peptidase S1 domain-containing protein</fullName>
    </recommendedName>
</protein>
<comment type="caution">
    <text evidence="10">The sequence shown here is derived from an EMBL/GenBank/DDBJ whole genome shotgun (WGS) entry which is preliminary data.</text>
</comment>
<feature type="compositionally biased region" description="Polar residues" evidence="7">
    <location>
        <begin position="483"/>
        <end position="498"/>
    </location>
</feature>
<dbReference type="InterPro" id="IPR018114">
    <property type="entry name" value="TRYPSIN_HIS"/>
</dbReference>
<evidence type="ECO:0000256" key="4">
    <source>
        <dbReference type="ARBA" id="ARBA00022825"/>
    </source>
</evidence>
<organism evidence="10 11">
    <name type="scientific">Trichogramma kaykai</name>
    <dbReference type="NCBI Taxonomy" id="54128"/>
    <lineage>
        <taxon>Eukaryota</taxon>
        <taxon>Metazoa</taxon>
        <taxon>Ecdysozoa</taxon>
        <taxon>Arthropoda</taxon>
        <taxon>Hexapoda</taxon>
        <taxon>Insecta</taxon>
        <taxon>Pterygota</taxon>
        <taxon>Neoptera</taxon>
        <taxon>Endopterygota</taxon>
        <taxon>Hymenoptera</taxon>
        <taxon>Apocrita</taxon>
        <taxon>Proctotrupomorpha</taxon>
        <taxon>Chalcidoidea</taxon>
        <taxon>Trichogrammatidae</taxon>
        <taxon>Trichogramma</taxon>
    </lineage>
</organism>
<dbReference type="GO" id="GO:0008236">
    <property type="term" value="F:serine-type peptidase activity"/>
    <property type="evidence" value="ECO:0007669"/>
    <property type="project" value="UniProtKB-KW"/>
</dbReference>
<feature type="compositionally biased region" description="Polar residues" evidence="7">
    <location>
        <begin position="425"/>
        <end position="442"/>
    </location>
</feature>
<evidence type="ECO:0000256" key="8">
    <source>
        <dbReference type="SAM" id="SignalP"/>
    </source>
</evidence>
<dbReference type="FunFam" id="2.40.10.10:FF:000068">
    <property type="entry name" value="transmembrane protease serine 2"/>
    <property type="match status" value="1"/>
</dbReference>
<feature type="compositionally biased region" description="Polar residues" evidence="7">
    <location>
        <begin position="453"/>
        <end position="473"/>
    </location>
</feature>
<sequence length="498" mass="55507">MQSIQTKYKVILNLVGLLLFLNPCHGQLRIIGGDVAKPGQFKYHVALETEKNRFYFCGGAIVSDWHIVTAAHCFVENGDFKWQDQRVQVVAGLFDLQKRDSAVIRRIDKVYVPTRYMYNTNLSDIALVRLEKPLGLATNPNLIALKAADAKLQLANKEAIVTGFGYNKIELIPLEDGFDEIGGSDKKLRYGVTQIFSRSMCKKIYEAAMEPSPPLGVICAKMRQRDQNKDEGVCSGDSGSPLVYQGTKLIGVVSANQENCTDAYVPTMYTRITTHLRFLSSALKDLESRKIRTFTYSSQYSSIETQEASVMKDLESEETSTNPSQLSPAETNEESVLKDLESEKNYTSGYSSQFSPIETEELSVLKALESEETSTDSSQLSTTETNEDSASTEVDSEENSTYSSQLSLIETEEASVLKDLEGEENQTSTYSSELSTIESNEASDFKDLESEENQTSSYTSEFTTLENEETSALNDLESEKNQTSRYSLQFSPIESNEV</sequence>
<evidence type="ECO:0000256" key="2">
    <source>
        <dbReference type="ARBA" id="ARBA00022670"/>
    </source>
</evidence>
<dbReference type="SUPFAM" id="SSF50494">
    <property type="entry name" value="Trypsin-like serine proteases"/>
    <property type="match status" value="1"/>
</dbReference>
<dbReference type="Gene3D" id="2.40.10.10">
    <property type="entry name" value="Trypsin-like serine proteases"/>
    <property type="match status" value="1"/>
</dbReference>
<dbReference type="PRINTS" id="PR00722">
    <property type="entry name" value="CHYMOTRYPSIN"/>
</dbReference>
<name>A0ABD2W0I2_9HYME</name>
<keyword evidence="11" id="KW-1185">Reference proteome</keyword>
<feature type="compositionally biased region" description="Polar residues" evidence="7">
    <location>
        <begin position="319"/>
        <end position="330"/>
    </location>
</feature>
<keyword evidence="2 6" id="KW-0645">Protease</keyword>
<dbReference type="PROSITE" id="PS00134">
    <property type="entry name" value="TRYPSIN_HIS"/>
    <property type="match status" value="1"/>
</dbReference>
<evidence type="ECO:0000256" key="3">
    <source>
        <dbReference type="ARBA" id="ARBA00022801"/>
    </source>
</evidence>
<dbReference type="GO" id="GO:0006508">
    <property type="term" value="P:proteolysis"/>
    <property type="evidence" value="ECO:0007669"/>
    <property type="project" value="UniProtKB-KW"/>
</dbReference>
<evidence type="ECO:0000256" key="6">
    <source>
        <dbReference type="RuleBase" id="RU363034"/>
    </source>
</evidence>